<proteinExistence type="predicted"/>
<dbReference type="EMBL" id="BAVS01000009">
    <property type="protein sequence ID" value="GAE93074.1"/>
    <property type="molecule type" value="Genomic_DNA"/>
</dbReference>
<name>W4VJY0_9BACI</name>
<evidence type="ECO:0000313" key="2">
    <source>
        <dbReference type="Proteomes" id="UP000019102"/>
    </source>
</evidence>
<sequence length="104" mass="12617">MQWKKVKTTNMRLPRRFRDRVSMYDVVVLAKEGYIRTFDKEMYRLFFSKKRGMCAINAKTQEVKDFTIIYKDIKTVIDKTGLEVAKRLRKNDELRKIEYLKQTI</sequence>
<gene>
    <name evidence="1" type="ORF">JCM21714_2111</name>
</gene>
<protein>
    <submittedName>
        <fullName evidence="1">Uncharacterized protein</fullName>
    </submittedName>
</protein>
<reference evidence="1 2" key="1">
    <citation type="journal article" date="2014" name="Genome Announc.">
        <title>Draft Genome Sequence of the Boron-Tolerant and Moderately Halotolerant Bacterium Gracilibacillus boraciitolerans JCM 21714T.</title>
        <authorList>
            <person name="Ahmed I."/>
            <person name="Oshima K."/>
            <person name="Suda W."/>
            <person name="Kitamura K."/>
            <person name="Iida T."/>
            <person name="Ohmori Y."/>
            <person name="Fujiwara T."/>
            <person name="Hattori M."/>
            <person name="Ohkuma M."/>
        </authorList>
    </citation>
    <scope>NUCLEOTIDE SEQUENCE [LARGE SCALE GENOMIC DNA]</scope>
    <source>
        <strain evidence="1 2">JCM 21714</strain>
    </source>
</reference>
<evidence type="ECO:0000313" key="1">
    <source>
        <dbReference type="EMBL" id="GAE93074.1"/>
    </source>
</evidence>
<organism evidence="1 2">
    <name type="scientific">Gracilibacillus boraciitolerans JCM 21714</name>
    <dbReference type="NCBI Taxonomy" id="1298598"/>
    <lineage>
        <taxon>Bacteria</taxon>
        <taxon>Bacillati</taxon>
        <taxon>Bacillota</taxon>
        <taxon>Bacilli</taxon>
        <taxon>Bacillales</taxon>
        <taxon>Bacillaceae</taxon>
        <taxon>Gracilibacillus</taxon>
    </lineage>
</organism>
<dbReference type="Proteomes" id="UP000019102">
    <property type="component" value="Unassembled WGS sequence"/>
</dbReference>
<comment type="caution">
    <text evidence="1">The sequence shown here is derived from an EMBL/GenBank/DDBJ whole genome shotgun (WGS) entry which is preliminary data.</text>
</comment>
<accession>W4VJY0</accession>
<dbReference type="AlphaFoldDB" id="W4VJY0"/>
<keyword evidence="2" id="KW-1185">Reference proteome</keyword>